<accession>A0A1F7XXF1</accession>
<dbReference type="Proteomes" id="UP000178446">
    <property type="component" value="Unassembled WGS sequence"/>
</dbReference>
<dbReference type="Gene3D" id="3.90.1140.10">
    <property type="entry name" value="Cyclic phosphodiesterase"/>
    <property type="match status" value="1"/>
</dbReference>
<protein>
    <recommendedName>
        <fullName evidence="3">2'-5' RNA ligase</fullName>
    </recommendedName>
</protein>
<proteinExistence type="predicted"/>
<dbReference type="InterPro" id="IPR009097">
    <property type="entry name" value="Cyclic_Pdiesterase"/>
</dbReference>
<reference evidence="1 2" key="1">
    <citation type="journal article" date="2016" name="Nat. Commun.">
        <title>Thousands of microbial genomes shed light on interconnected biogeochemical processes in an aquifer system.</title>
        <authorList>
            <person name="Anantharaman K."/>
            <person name="Brown C.T."/>
            <person name="Hug L.A."/>
            <person name="Sharon I."/>
            <person name="Castelle C.J."/>
            <person name="Probst A.J."/>
            <person name="Thomas B.C."/>
            <person name="Singh A."/>
            <person name="Wilkins M.J."/>
            <person name="Karaoz U."/>
            <person name="Brodie E.L."/>
            <person name="Williams K.H."/>
            <person name="Hubbard S.S."/>
            <person name="Banfield J.F."/>
        </authorList>
    </citation>
    <scope>NUCLEOTIDE SEQUENCE [LARGE SCALE GENOMIC DNA]</scope>
</reference>
<dbReference type="AlphaFoldDB" id="A0A1F7XXF1"/>
<evidence type="ECO:0008006" key="3">
    <source>
        <dbReference type="Google" id="ProtNLM"/>
    </source>
</evidence>
<name>A0A1F7XXF1_9BACT</name>
<dbReference type="Pfam" id="PF13563">
    <property type="entry name" value="2_5_RNA_ligase2"/>
    <property type="match status" value="1"/>
</dbReference>
<dbReference type="EMBL" id="MGGB01000002">
    <property type="protein sequence ID" value="OGM19702.1"/>
    <property type="molecule type" value="Genomic_DNA"/>
</dbReference>
<dbReference type="SUPFAM" id="SSF55144">
    <property type="entry name" value="LigT-like"/>
    <property type="match status" value="1"/>
</dbReference>
<gene>
    <name evidence="1" type="ORF">A2685_01120</name>
</gene>
<evidence type="ECO:0000313" key="1">
    <source>
        <dbReference type="EMBL" id="OGM19702.1"/>
    </source>
</evidence>
<organism evidence="1 2">
    <name type="scientific">Candidatus Woesebacteria bacterium RIFCSPHIGHO2_01_FULL_37_10</name>
    <dbReference type="NCBI Taxonomy" id="1802489"/>
    <lineage>
        <taxon>Bacteria</taxon>
        <taxon>Candidatus Woeseibacteriota</taxon>
    </lineage>
</organism>
<evidence type="ECO:0000313" key="2">
    <source>
        <dbReference type="Proteomes" id="UP000178446"/>
    </source>
</evidence>
<sequence>MKKDKFVTYRIILLPNKLVSELAKQLANEVSTKGDIYFKIDNKINFAHITIYKVEFPTKNERKFFSLLRSIVKNTTPFELQFNKLYSERGWVGLDFKKGSQLYSIHKKVLKIINPLREGHISEKHRIELKDSNRFPGRQREYIKAFGYPQVMTEYHPHLTFLRFKDEKTAEKIQKEYNQKGISIAKGIISGIAVVTGGEHGTVNKFVKKFMFKV</sequence>
<comment type="caution">
    <text evidence="1">The sequence shown here is derived from an EMBL/GenBank/DDBJ whole genome shotgun (WGS) entry which is preliminary data.</text>
</comment>